<accession>A0A225DVQ8</accession>
<dbReference type="NCBIfam" id="NF033573">
    <property type="entry name" value="transpos_IS200"/>
    <property type="match status" value="1"/>
</dbReference>
<evidence type="ECO:0000259" key="1">
    <source>
        <dbReference type="SMART" id="SM01321"/>
    </source>
</evidence>
<dbReference type="AlphaFoldDB" id="A0A225DVQ8"/>
<dbReference type="InterPro" id="IPR002686">
    <property type="entry name" value="Transposase_17"/>
</dbReference>
<feature type="domain" description="Transposase IS200-like" evidence="1">
    <location>
        <begin position="5"/>
        <end position="117"/>
    </location>
</feature>
<dbReference type="Proteomes" id="UP000214646">
    <property type="component" value="Unassembled WGS sequence"/>
</dbReference>
<gene>
    <name evidence="2" type="ORF">FRUB_03794</name>
</gene>
<dbReference type="RefSeq" id="WP_088254980.1">
    <property type="nucleotide sequence ID" value="NZ_NIDE01000005.1"/>
</dbReference>
<dbReference type="SMART" id="SM01321">
    <property type="entry name" value="Y1_Tnp"/>
    <property type="match status" value="1"/>
</dbReference>
<comment type="caution">
    <text evidence="2">The sequence shown here is derived from an EMBL/GenBank/DDBJ whole genome shotgun (WGS) entry which is preliminary data.</text>
</comment>
<keyword evidence="3" id="KW-1185">Reference proteome</keyword>
<name>A0A225DVQ8_9BACT</name>
<dbReference type="EMBL" id="NIDE01000005">
    <property type="protein sequence ID" value="OWK41716.1"/>
    <property type="molecule type" value="Genomic_DNA"/>
</dbReference>
<dbReference type="PANTHER" id="PTHR33360">
    <property type="entry name" value="TRANSPOSASE FOR INSERTION SEQUENCE ELEMENT IS200"/>
    <property type="match status" value="1"/>
</dbReference>
<dbReference type="Gene3D" id="3.30.70.1290">
    <property type="entry name" value="Transposase IS200-like"/>
    <property type="match status" value="1"/>
</dbReference>
<dbReference type="PANTHER" id="PTHR33360:SF2">
    <property type="entry name" value="TRANSPOSASE FOR INSERTION SEQUENCE ELEMENT IS200"/>
    <property type="match status" value="1"/>
</dbReference>
<dbReference type="GO" id="GO:0003677">
    <property type="term" value="F:DNA binding"/>
    <property type="evidence" value="ECO:0007669"/>
    <property type="project" value="InterPro"/>
</dbReference>
<evidence type="ECO:0000313" key="2">
    <source>
        <dbReference type="EMBL" id="OWK41716.1"/>
    </source>
</evidence>
<evidence type="ECO:0000313" key="3">
    <source>
        <dbReference type="Proteomes" id="UP000214646"/>
    </source>
</evidence>
<dbReference type="OrthoDB" id="9798161at2"/>
<proteinExistence type="predicted"/>
<protein>
    <submittedName>
        <fullName evidence="2">Putative transposase</fullName>
    </submittedName>
</protein>
<dbReference type="GO" id="GO:0006313">
    <property type="term" value="P:DNA transposition"/>
    <property type="evidence" value="ECO:0007669"/>
    <property type="project" value="InterPro"/>
</dbReference>
<organism evidence="2 3">
    <name type="scientific">Fimbriiglobus ruber</name>
    <dbReference type="NCBI Taxonomy" id="1908690"/>
    <lineage>
        <taxon>Bacteria</taxon>
        <taxon>Pseudomonadati</taxon>
        <taxon>Planctomycetota</taxon>
        <taxon>Planctomycetia</taxon>
        <taxon>Gemmatales</taxon>
        <taxon>Gemmataceae</taxon>
        <taxon>Fimbriiglobus</taxon>
    </lineage>
</organism>
<reference evidence="3" key="1">
    <citation type="submission" date="2017-06" db="EMBL/GenBank/DDBJ databases">
        <title>Genome analysis of Fimbriiglobus ruber SP5, the first member of the order Planctomycetales with confirmed chitinolytic capability.</title>
        <authorList>
            <person name="Ravin N.V."/>
            <person name="Rakitin A.L."/>
            <person name="Ivanova A.A."/>
            <person name="Beletsky A.V."/>
            <person name="Kulichevskaya I.S."/>
            <person name="Mardanov A.V."/>
            <person name="Dedysh S.N."/>
        </authorList>
    </citation>
    <scope>NUCLEOTIDE SEQUENCE [LARGE SCALE GENOMIC DNA]</scope>
    <source>
        <strain evidence="3">SP5</strain>
    </source>
</reference>
<dbReference type="Pfam" id="PF01797">
    <property type="entry name" value="Y1_Tnp"/>
    <property type="match status" value="1"/>
</dbReference>
<dbReference type="GO" id="GO:0004803">
    <property type="term" value="F:transposase activity"/>
    <property type="evidence" value="ECO:0007669"/>
    <property type="project" value="InterPro"/>
</dbReference>
<dbReference type="InterPro" id="IPR036515">
    <property type="entry name" value="Transposase_17_sf"/>
</dbReference>
<sequence>MARTYTRLLYHIVFSTKNREPLIEESWMTDLYSLIGEIVRNRGGELLAGGGISDHIHLLVRIPANYAVSEIVRDVKAVSSGWRHECGDTVFGWQNGYGAFTVSASKAETVTAYIARQQEHHLVQSYQDEFIELLRRHEIEFDVCGLWD</sequence>
<dbReference type="SUPFAM" id="SSF143422">
    <property type="entry name" value="Transposase IS200-like"/>
    <property type="match status" value="1"/>
</dbReference>